<evidence type="ECO:0000256" key="9">
    <source>
        <dbReference type="ARBA" id="ARBA00023328"/>
    </source>
</evidence>
<dbReference type="GO" id="GO:0051382">
    <property type="term" value="P:kinetochore assembly"/>
    <property type="evidence" value="ECO:0000318"/>
    <property type="project" value="GO_Central"/>
</dbReference>
<evidence type="ECO:0000256" key="5">
    <source>
        <dbReference type="ARBA" id="ARBA00022776"/>
    </source>
</evidence>
<organism evidence="11 12">
    <name type="scientific">Zostera marina</name>
    <name type="common">Eelgrass</name>
    <dbReference type="NCBI Taxonomy" id="29655"/>
    <lineage>
        <taxon>Eukaryota</taxon>
        <taxon>Viridiplantae</taxon>
        <taxon>Streptophyta</taxon>
        <taxon>Embryophyta</taxon>
        <taxon>Tracheophyta</taxon>
        <taxon>Spermatophyta</taxon>
        <taxon>Magnoliopsida</taxon>
        <taxon>Liliopsida</taxon>
        <taxon>Zosteraceae</taxon>
        <taxon>Zostera</taxon>
    </lineage>
</organism>
<evidence type="ECO:0000256" key="3">
    <source>
        <dbReference type="ARBA" id="ARBA00022454"/>
    </source>
</evidence>
<protein>
    <submittedName>
        <fullName evidence="11">Uncharacterized protein</fullName>
    </submittedName>
</protein>
<dbReference type="Proteomes" id="UP000036987">
    <property type="component" value="Unassembled WGS sequence"/>
</dbReference>
<comment type="caution">
    <text evidence="11">The sequence shown here is derived from an EMBL/GenBank/DDBJ whole genome shotgun (WGS) entry which is preliminary data.</text>
</comment>
<keyword evidence="5" id="KW-0498">Mitosis</keyword>
<keyword evidence="7 10" id="KW-0175">Coiled coil</keyword>
<evidence type="ECO:0000313" key="12">
    <source>
        <dbReference type="Proteomes" id="UP000036987"/>
    </source>
</evidence>
<dbReference type="OMA" id="QNAICDP"/>
<name>A0A0K9PKF1_ZOSMR</name>
<dbReference type="GO" id="GO:0051301">
    <property type="term" value="P:cell division"/>
    <property type="evidence" value="ECO:0007669"/>
    <property type="project" value="UniProtKB-KW"/>
</dbReference>
<dbReference type="GO" id="GO:0000444">
    <property type="term" value="C:MIS12/MIND type complex"/>
    <property type="evidence" value="ECO:0000318"/>
    <property type="project" value="GO_Central"/>
</dbReference>
<keyword evidence="4" id="KW-0132">Cell division</keyword>
<dbReference type="GO" id="GO:0000070">
    <property type="term" value="P:mitotic sister chromatid segregation"/>
    <property type="evidence" value="ECO:0000318"/>
    <property type="project" value="GO_Central"/>
</dbReference>
<dbReference type="Pfam" id="PF05859">
    <property type="entry name" value="Mis12"/>
    <property type="match status" value="1"/>
</dbReference>
<keyword evidence="9" id="KW-0137">Centromere</keyword>
<evidence type="ECO:0000256" key="1">
    <source>
        <dbReference type="ARBA" id="ARBA00004629"/>
    </source>
</evidence>
<comment type="subcellular location">
    <subcellularLocation>
        <location evidence="1">Chromosome</location>
        <location evidence="1">Centromere</location>
        <location evidence="1">Kinetochore</location>
    </subcellularLocation>
</comment>
<evidence type="ECO:0000313" key="11">
    <source>
        <dbReference type="EMBL" id="KMZ69538.1"/>
    </source>
</evidence>
<dbReference type="GO" id="GO:0005634">
    <property type="term" value="C:nucleus"/>
    <property type="evidence" value="ECO:0007669"/>
    <property type="project" value="InterPro"/>
</dbReference>
<keyword evidence="3" id="KW-0158">Chromosome</keyword>
<dbReference type="EMBL" id="LFYR01000757">
    <property type="protein sequence ID" value="KMZ69538.1"/>
    <property type="molecule type" value="Genomic_DNA"/>
</dbReference>
<keyword evidence="12" id="KW-1185">Reference proteome</keyword>
<dbReference type="AlphaFoldDB" id="A0A0K9PKF1"/>
<sequence length="234" mass="26395">MATEESEAVFNSYNLNPQLFINEVFNAYDDFDDEAFDYFLQEGPSILGWSEETEKSEELVKAVSAIRDIIQEAVDKQLSAWEIYCLHHCFSVPEGFSLSQTDVTLGNGLLVENFMNDGDLDNQIQSLRDKLILVERESAELQNEIEALEKQDVLYSKFEANLAEVQQQYRDNSSHELSSGVKSAVLILQQKLVEMIDESSVNAGNILDPNHESIPGGNPTFNCNISTVLRNFLE</sequence>
<reference evidence="12" key="1">
    <citation type="journal article" date="2016" name="Nature">
        <title>The genome of the seagrass Zostera marina reveals angiosperm adaptation to the sea.</title>
        <authorList>
            <person name="Olsen J.L."/>
            <person name="Rouze P."/>
            <person name="Verhelst B."/>
            <person name="Lin Y.-C."/>
            <person name="Bayer T."/>
            <person name="Collen J."/>
            <person name="Dattolo E."/>
            <person name="De Paoli E."/>
            <person name="Dittami S."/>
            <person name="Maumus F."/>
            <person name="Michel G."/>
            <person name="Kersting A."/>
            <person name="Lauritano C."/>
            <person name="Lohaus R."/>
            <person name="Toepel M."/>
            <person name="Tonon T."/>
            <person name="Vanneste K."/>
            <person name="Amirebrahimi M."/>
            <person name="Brakel J."/>
            <person name="Bostroem C."/>
            <person name="Chovatia M."/>
            <person name="Grimwood J."/>
            <person name="Jenkins J.W."/>
            <person name="Jueterbock A."/>
            <person name="Mraz A."/>
            <person name="Stam W.T."/>
            <person name="Tice H."/>
            <person name="Bornberg-Bauer E."/>
            <person name="Green P.J."/>
            <person name="Pearson G.A."/>
            <person name="Procaccini G."/>
            <person name="Duarte C.M."/>
            <person name="Schmutz J."/>
            <person name="Reusch T.B.H."/>
            <person name="Van de Peer Y."/>
        </authorList>
    </citation>
    <scope>NUCLEOTIDE SEQUENCE [LARGE SCALE GENOMIC DNA]</scope>
    <source>
        <strain evidence="12">cv. Finnish</strain>
    </source>
</reference>
<evidence type="ECO:0000256" key="10">
    <source>
        <dbReference type="SAM" id="Coils"/>
    </source>
</evidence>
<proteinExistence type="inferred from homology"/>
<evidence type="ECO:0000256" key="4">
    <source>
        <dbReference type="ARBA" id="ARBA00022618"/>
    </source>
</evidence>
<evidence type="ECO:0000256" key="6">
    <source>
        <dbReference type="ARBA" id="ARBA00022838"/>
    </source>
</evidence>
<accession>A0A0K9PKF1</accession>
<dbReference type="PANTHER" id="PTHR14527:SF2">
    <property type="entry name" value="PROTEIN MIS12 HOMOLOG"/>
    <property type="match status" value="1"/>
</dbReference>
<dbReference type="InterPro" id="IPR008685">
    <property type="entry name" value="Centromere_Mis12"/>
</dbReference>
<dbReference type="PANTHER" id="PTHR14527">
    <property type="entry name" value="PROTEIN MIS12 HOMOLOG"/>
    <property type="match status" value="1"/>
</dbReference>
<comment type="similarity">
    <text evidence="2">Belongs to the mis12 family.</text>
</comment>
<evidence type="ECO:0000256" key="8">
    <source>
        <dbReference type="ARBA" id="ARBA00023306"/>
    </source>
</evidence>
<dbReference type="OrthoDB" id="1884855at2759"/>
<keyword evidence="6" id="KW-0995">Kinetochore</keyword>
<gene>
    <name evidence="11" type="ORF">ZOSMA_20G00150</name>
</gene>
<evidence type="ECO:0000256" key="2">
    <source>
        <dbReference type="ARBA" id="ARBA00008643"/>
    </source>
</evidence>
<feature type="coiled-coil region" evidence="10">
    <location>
        <begin position="124"/>
        <end position="168"/>
    </location>
</feature>
<evidence type="ECO:0000256" key="7">
    <source>
        <dbReference type="ARBA" id="ARBA00023054"/>
    </source>
</evidence>
<keyword evidence="8" id="KW-0131">Cell cycle</keyword>